<dbReference type="InterPro" id="IPR003593">
    <property type="entry name" value="AAA+_ATPase"/>
</dbReference>
<dbReference type="AlphaFoldDB" id="A0A0P0RNJ6"/>
<evidence type="ECO:0000256" key="3">
    <source>
        <dbReference type="ARBA" id="ARBA00022519"/>
    </source>
</evidence>
<dbReference type="InterPro" id="IPR050107">
    <property type="entry name" value="ABC_carbohydrate_import_ATPase"/>
</dbReference>
<dbReference type="GeneID" id="69974026"/>
<dbReference type="CDD" id="cd03216">
    <property type="entry name" value="ABC_Carb_Monos_I"/>
    <property type="match status" value="1"/>
</dbReference>
<dbReference type="KEGG" id="bcai:K788_0008456"/>
<feature type="domain" description="ABC transporter" evidence="8">
    <location>
        <begin position="10"/>
        <end position="246"/>
    </location>
</feature>
<evidence type="ECO:0000256" key="4">
    <source>
        <dbReference type="ARBA" id="ARBA00022597"/>
    </source>
</evidence>
<dbReference type="SMART" id="SM00382">
    <property type="entry name" value="AAA"/>
    <property type="match status" value="1"/>
</dbReference>
<keyword evidence="9" id="KW-0378">Hydrolase</keyword>
<evidence type="ECO:0000313" key="9">
    <source>
        <dbReference type="EMBL" id="ALL70570.1"/>
    </source>
</evidence>
<dbReference type="GO" id="GO:0005524">
    <property type="term" value="F:ATP binding"/>
    <property type="evidence" value="ECO:0007669"/>
    <property type="project" value="UniProtKB-KW"/>
</dbReference>
<evidence type="ECO:0000256" key="1">
    <source>
        <dbReference type="ARBA" id="ARBA00022448"/>
    </source>
</evidence>
<keyword evidence="3" id="KW-0997">Cell inner membrane</keyword>
<proteinExistence type="predicted"/>
<keyword evidence="1" id="KW-0813">Transport</keyword>
<dbReference type="SUPFAM" id="SSF52540">
    <property type="entry name" value="P-loop containing nucleoside triphosphate hydrolases"/>
    <property type="match status" value="2"/>
</dbReference>
<dbReference type="GO" id="GO:0016887">
    <property type="term" value="F:ATP hydrolysis activity"/>
    <property type="evidence" value="ECO:0007669"/>
    <property type="project" value="InterPro"/>
</dbReference>
<keyword evidence="2" id="KW-1003">Cell membrane</keyword>
<evidence type="ECO:0000259" key="8">
    <source>
        <dbReference type="PROSITE" id="PS50893"/>
    </source>
</evidence>
<evidence type="ECO:0000313" key="10">
    <source>
        <dbReference type="Proteomes" id="UP000019146"/>
    </source>
</evidence>
<reference evidence="9 10" key="1">
    <citation type="journal article" date="2014" name="Genome Announc.">
        <title>Draft Genome Sequence of the Haloacid-Degrading Burkholderia caribensis Strain MBA4.</title>
        <authorList>
            <person name="Pan Y."/>
            <person name="Kong K.F."/>
            <person name="Tsang J.S."/>
        </authorList>
    </citation>
    <scope>NUCLEOTIDE SEQUENCE [LARGE SCALE GENOMIC DNA]</scope>
    <source>
        <strain evidence="9 10">MBA4</strain>
        <plasmid evidence="10">Plasmid</plasmid>
    </source>
</reference>
<name>A0A0P0RNJ6_9BURK</name>
<feature type="domain" description="ABC transporter" evidence="8">
    <location>
        <begin position="262"/>
        <end position="508"/>
    </location>
</feature>
<dbReference type="EMBL" id="CP012748">
    <property type="protein sequence ID" value="ALL70570.1"/>
    <property type="molecule type" value="Genomic_DNA"/>
</dbReference>
<keyword evidence="3" id="KW-0472">Membrane</keyword>
<dbReference type="EC" id="3.6.3.17" evidence="9"/>
<dbReference type="InterPro" id="IPR017871">
    <property type="entry name" value="ABC_transporter-like_CS"/>
</dbReference>
<organism evidence="9 10">
    <name type="scientific">Paraburkholderia caribensis MBA4</name>
    <dbReference type="NCBI Taxonomy" id="1323664"/>
    <lineage>
        <taxon>Bacteria</taxon>
        <taxon>Pseudomonadati</taxon>
        <taxon>Pseudomonadota</taxon>
        <taxon>Betaproteobacteria</taxon>
        <taxon>Burkholderiales</taxon>
        <taxon>Burkholderiaceae</taxon>
        <taxon>Paraburkholderia</taxon>
    </lineage>
</organism>
<geneLocation type="plasmid" evidence="10"/>
<dbReference type="PROSITE" id="PS50893">
    <property type="entry name" value="ABC_TRANSPORTER_2"/>
    <property type="match status" value="2"/>
</dbReference>
<gene>
    <name evidence="9" type="ORF">K788_0008456</name>
</gene>
<sequence length="520" mass="55951">MRQDAEQPFFHMSGVSKSYGGAVALDHAELTVRRGRIHAILGENGAGKSTLLKVMSGVVQPDEGTMHFDGREVSFASPAEANAAGIVCVYQELSLIPDLSVADNICAANPPRRFGMIDGRAQRRQAEQALARAGAVDINPLAKVRDLPLSRQQMVELAKGLAHAPRILILDEATSALTAADVARVIDVLKGLREEGLALLFISHRMHEVKALADECTVYRNGRHVMSFEAGARSDNEVVEMMIGRKYQHAFPAKPASKPGDARSTAPVLACRDLAWSDTLRGISFSLQPGEILGLGGLDGQGQRELLLALFGVLRGCAGKIEINGKAVSIGSPTAARANEIGMALIPEDRKTEGLMLPMSVRENLSFAALDRMSTAGIIDRGRQQSLVERMMELLAIKSFSIDAPVGSLSGGNQQKVVIAKWLMRQPGILLLCDPTRGIDVGTKQELYQLLRRIANEGAAIVFYSTDYDELIGCCDRVLVLYEGRIKKELVGSAITEQNLIASALDLPVGQSLPSTGVAR</sequence>
<keyword evidence="9" id="KW-0614">Plasmid</keyword>
<dbReference type="PANTHER" id="PTHR43790:SF9">
    <property type="entry name" value="GALACTOFURANOSE TRANSPORTER ATP-BINDING PROTEIN YTFR"/>
    <property type="match status" value="1"/>
</dbReference>
<keyword evidence="5" id="KW-0677">Repeat</keyword>
<keyword evidence="4" id="KW-0762">Sugar transport</keyword>
<dbReference type="RefSeq" id="WP_035993969.1">
    <property type="nucleotide sequence ID" value="NZ_CP012748.1"/>
</dbReference>
<dbReference type="Gene3D" id="3.40.50.300">
    <property type="entry name" value="P-loop containing nucleotide triphosphate hydrolases"/>
    <property type="match status" value="2"/>
</dbReference>
<dbReference type="InterPro" id="IPR003439">
    <property type="entry name" value="ABC_transporter-like_ATP-bd"/>
</dbReference>
<protein>
    <submittedName>
        <fullName evidence="9">Ribose ABC transport system, ATP-binding protein RbsA</fullName>
        <ecNumber evidence="9">3.6.3.17</ecNumber>
    </submittedName>
</protein>
<evidence type="ECO:0000256" key="6">
    <source>
        <dbReference type="ARBA" id="ARBA00022741"/>
    </source>
</evidence>
<keyword evidence="6" id="KW-0547">Nucleotide-binding</keyword>
<accession>A0A0P0RNJ6</accession>
<evidence type="ECO:0000256" key="2">
    <source>
        <dbReference type="ARBA" id="ARBA00022475"/>
    </source>
</evidence>
<dbReference type="InterPro" id="IPR027417">
    <property type="entry name" value="P-loop_NTPase"/>
</dbReference>
<dbReference type="PROSITE" id="PS00211">
    <property type="entry name" value="ABC_TRANSPORTER_1"/>
    <property type="match status" value="1"/>
</dbReference>
<evidence type="ECO:0000256" key="7">
    <source>
        <dbReference type="ARBA" id="ARBA00022840"/>
    </source>
</evidence>
<dbReference type="PANTHER" id="PTHR43790">
    <property type="entry name" value="CARBOHYDRATE TRANSPORT ATP-BINDING PROTEIN MG119-RELATED"/>
    <property type="match status" value="1"/>
</dbReference>
<keyword evidence="7 9" id="KW-0067">ATP-binding</keyword>
<dbReference type="Pfam" id="PF00005">
    <property type="entry name" value="ABC_tran"/>
    <property type="match status" value="2"/>
</dbReference>
<dbReference type="CDD" id="cd03215">
    <property type="entry name" value="ABC_Carb_Monos_II"/>
    <property type="match status" value="1"/>
</dbReference>
<evidence type="ECO:0000256" key="5">
    <source>
        <dbReference type="ARBA" id="ARBA00022737"/>
    </source>
</evidence>
<dbReference type="Proteomes" id="UP000019146">
    <property type="component" value="Plasmid unnamed"/>
</dbReference>